<sequence>MLYPLYSNQSSSIVTLSGRLLYLPPYSPDLNKIEKCWSWLKARIRHCT</sequence>
<reference evidence="2 3" key="1">
    <citation type="submission" date="2014-02" db="EMBL/GenBank/DDBJ databases">
        <authorList>
            <person name="Genoscope - CEA"/>
        </authorList>
    </citation>
    <scope>NUCLEOTIDE SEQUENCE [LARGE SCALE GENOMIC DNA]</scope>
    <source>
        <strain evidence="2 3">PCC 8005</strain>
    </source>
</reference>
<dbReference type="InterPro" id="IPR036397">
    <property type="entry name" value="RNaseH_sf"/>
</dbReference>
<dbReference type="Pfam" id="PF13358">
    <property type="entry name" value="DDE_3"/>
    <property type="match status" value="1"/>
</dbReference>
<accession>A0A9P1KHK1</accession>
<keyword evidence="3" id="KW-1185">Reference proteome</keyword>
<evidence type="ECO:0000313" key="2">
    <source>
        <dbReference type="EMBL" id="CDM96107.1"/>
    </source>
</evidence>
<evidence type="ECO:0000313" key="3">
    <source>
        <dbReference type="Proteomes" id="UP000032946"/>
    </source>
</evidence>
<feature type="domain" description="Tc1-like transposase DDE" evidence="1">
    <location>
        <begin position="19"/>
        <end position="46"/>
    </location>
</feature>
<evidence type="ECO:0000259" key="1">
    <source>
        <dbReference type="Pfam" id="PF13358"/>
    </source>
</evidence>
<dbReference type="EMBL" id="FO818640">
    <property type="protein sequence ID" value="CDM96107.1"/>
    <property type="molecule type" value="Genomic_DNA"/>
</dbReference>
<dbReference type="GO" id="GO:0003676">
    <property type="term" value="F:nucleic acid binding"/>
    <property type="evidence" value="ECO:0007669"/>
    <property type="project" value="InterPro"/>
</dbReference>
<dbReference type="Gene3D" id="3.30.420.10">
    <property type="entry name" value="Ribonuclease H-like superfamily/Ribonuclease H"/>
    <property type="match status" value="1"/>
</dbReference>
<organism evidence="2 3">
    <name type="scientific">Limnospira indica PCC 8005</name>
    <dbReference type="NCBI Taxonomy" id="376219"/>
    <lineage>
        <taxon>Bacteria</taxon>
        <taxon>Bacillati</taxon>
        <taxon>Cyanobacteriota</taxon>
        <taxon>Cyanophyceae</taxon>
        <taxon>Oscillatoriophycideae</taxon>
        <taxon>Oscillatoriales</taxon>
        <taxon>Sirenicapillariaceae</taxon>
        <taxon>Limnospira</taxon>
    </lineage>
</organism>
<proteinExistence type="predicted"/>
<protein>
    <recommendedName>
        <fullName evidence="1">Tc1-like transposase DDE domain-containing protein</fullName>
    </recommendedName>
</protein>
<name>A0A9P1KHK1_9CYAN</name>
<dbReference type="InterPro" id="IPR038717">
    <property type="entry name" value="Tc1-like_DDE_dom"/>
</dbReference>
<dbReference type="Proteomes" id="UP000032946">
    <property type="component" value="Chromosome"/>
</dbReference>
<gene>
    <name evidence="2" type="ORF">ARTHRO_40513</name>
</gene>
<dbReference type="AlphaFoldDB" id="A0A9P1KHK1"/>